<dbReference type="GO" id="GO:0015562">
    <property type="term" value="F:efflux transmembrane transporter activity"/>
    <property type="evidence" value="ECO:0007669"/>
    <property type="project" value="InterPro"/>
</dbReference>
<dbReference type="InterPro" id="IPR010131">
    <property type="entry name" value="MdtP/NodT-like"/>
</dbReference>
<dbReference type="OrthoDB" id="9791261at2"/>
<dbReference type="Gene3D" id="1.20.1600.10">
    <property type="entry name" value="Outer membrane efflux proteins (OEP)"/>
    <property type="match status" value="1"/>
</dbReference>
<organism evidence="2 3">
    <name type="scientific">Xanthomonas theicola</name>
    <dbReference type="NCBI Taxonomy" id="56464"/>
    <lineage>
        <taxon>Bacteria</taxon>
        <taxon>Pseudomonadati</taxon>
        <taxon>Pseudomonadota</taxon>
        <taxon>Gammaproteobacteria</taxon>
        <taxon>Lysobacterales</taxon>
        <taxon>Lysobacteraceae</taxon>
        <taxon>Xanthomonas</taxon>
    </lineage>
</organism>
<dbReference type="PANTHER" id="PTHR30203:SF24">
    <property type="entry name" value="BLR4935 PROTEIN"/>
    <property type="match status" value="1"/>
</dbReference>
<proteinExistence type="predicted"/>
<dbReference type="AlphaFoldDB" id="A0A2S6ZIG2"/>
<protein>
    <recommendedName>
        <fullName evidence="4">Transporter</fullName>
    </recommendedName>
</protein>
<dbReference type="Proteomes" id="UP000239898">
    <property type="component" value="Unassembled WGS sequence"/>
</dbReference>
<comment type="caution">
    <text evidence="2">The sequence shown here is derived from an EMBL/GenBank/DDBJ whole genome shotgun (WGS) entry which is preliminary data.</text>
</comment>
<dbReference type="RefSeq" id="WP_128419562.1">
    <property type="nucleotide sequence ID" value="NZ_CP049017.1"/>
</dbReference>
<keyword evidence="3" id="KW-1185">Reference proteome</keyword>
<feature type="signal peptide" evidence="1">
    <location>
        <begin position="1"/>
        <end position="24"/>
    </location>
</feature>
<accession>A0A2S6ZIG2</accession>
<dbReference type="PANTHER" id="PTHR30203">
    <property type="entry name" value="OUTER MEMBRANE CATION EFFLUX PROTEIN"/>
    <property type="match status" value="1"/>
</dbReference>
<keyword evidence="1" id="KW-0732">Signal</keyword>
<sequence>MTPLSPVARRVRNVLASAAMLALAGCASYRPAPLDLSVSAKASLGELDHRQALPAQPGLQDIARLAIANNPDLVAARLQRGIAEAQLQAAGTLPNPVLNLGYARVLSGPGALPALAAAISQNVKALVTLSAKRDAAQATLGSVDAGIVWQEWQVATKAELTAIELSAARRQLALARESARLWSEEVARDRTALARQDLSMAMLVLDANALADAQLQVSTLETTVLVKQQDLNGLLGLGPDVVLDIARPAAVAPADAQAVRARLHDLVRHRPDLIALQLGYQAQEQQVRAAVLSQFPMLSIGASYGRDTGNVKTLGPDVSMELPVFDRNQAGIGQEAANRDKLRAEFEARLIAARSEVESLLAQQALTLRQRDEKAALVAQAAPLRPALERALSRQDIDAKAYVQSVATGNTKAQELLALEASAAAQNLAIATLVGAGMPAMRLPQGSDPFTDTGSVP</sequence>
<dbReference type="EMBL" id="MIGX01000018">
    <property type="protein sequence ID" value="PPT91976.1"/>
    <property type="molecule type" value="Genomic_DNA"/>
</dbReference>
<evidence type="ECO:0000313" key="3">
    <source>
        <dbReference type="Proteomes" id="UP000239898"/>
    </source>
</evidence>
<reference evidence="2 3" key="1">
    <citation type="submission" date="2016-08" db="EMBL/GenBank/DDBJ databases">
        <title>Evolution of the type three secretion system and type three effector repertoires in Xanthomonas.</title>
        <authorList>
            <person name="Merda D."/>
            <person name="Briand M."/>
            <person name="Bosis E."/>
            <person name="Rousseau C."/>
            <person name="Portier P."/>
            <person name="Jacques M.-A."/>
            <person name="Fischer-Le Saux M."/>
        </authorList>
    </citation>
    <scope>NUCLEOTIDE SEQUENCE [LARGE SCALE GENOMIC DNA]</scope>
    <source>
        <strain evidence="2 3">CFBP 4691</strain>
    </source>
</reference>
<gene>
    <name evidence="2" type="ORF">XthCFBP4691_05870</name>
</gene>
<evidence type="ECO:0000256" key="1">
    <source>
        <dbReference type="SAM" id="SignalP"/>
    </source>
</evidence>
<evidence type="ECO:0000313" key="2">
    <source>
        <dbReference type="EMBL" id="PPT91976.1"/>
    </source>
</evidence>
<dbReference type="SUPFAM" id="SSF56954">
    <property type="entry name" value="Outer membrane efflux proteins (OEP)"/>
    <property type="match status" value="1"/>
</dbReference>
<evidence type="ECO:0008006" key="4">
    <source>
        <dbReference type="Google" id="ProtNLM"/>
    </source>
</evidence>
<name>A0A2S6ZIG2_9XANT</name>
<feature type="chain" id="PRO_5015417273" description="Transporter" evidence="1">
    <location>
        <begin position="25"/>
        <end position="457"/>
    </location>
</feature>